<dbReference type="InterPro" id="IPR002104">
    <property type="entry name" value="Integrase_catalytic"/>
</dbReference>
<reference evidence="5 6" key="1">
    <citation type="journal article" date="2015" name="Genome Announc.">
        <title>Expanding the biotechnology potential of lactobacilli through comparative genomics of 213 strains and associated genera.</title>
        <authorList>
            <person name="Sun Z."/>
            <person name="Harris H.M."/>
            <person name="McCann A."/>
            <person name="Guo C."/>
            <person name="Argimon S."/>
            <person name="Zhang W."/>
            <person name="Yang X."/>
            <person name="Jeffery I.B."/>
            <person name="Cooney J.C."/>
            <person name="Kagawa T.F."/>
            <person name="Liu W."/>
            <person name="Song Y."/>
            <person name="Salvetti E."/>
            <person name="Wrobel A."/>
            <person name="Rasinkangas P."/>
            <person name="Parkhill J."/>
            <person name="Rea M.C."/>
            <person name="O'Sullivan O."/>
            <person name="Ritari J."/>
            <person name="Douillard F.P."/>
            <person name="Paul Ross R."/>
            <person name="Yang R."/>
            <person name="Briner A.E."/>
            <person name="Felis G.E."/>
            <person name="de Vos W.M."/>
            <person name="Barrangou R."/>
            <person name="Klaenhammer T.R."/>
            <person name="Caufield P.W."/>
            <person name="Cui Y."/>
            <person name="Zhang H."/>
            <person name="O'Toole P.W."/>
        </authorList>
    </citation>
    <scope>NUCLEOTIDE SEQUENCE [LARGE SCALE GENOMIC DNA]</scope>
    <source>
        <strain evidence="5 6">DSM 21376</strain>
    </source>
</reference>
<organism evidence="5 6">
    <name type="scientific">Liquorilactobacillus sucicola DSM 21376 = JCM 15457</name>
    <dbReference type="NCBI Taxonomy" id="1423806"/>
    <lineage>
        <taxon>Bacteria</taxon>
        <taxon>Bacillati</taxon>
        <taxon>Bacillota</taxon>
        <taxon>Bacilli</taxon>
        <taxon>Lactobacillales</taxon>
        <taxon>Lactobacillaceae</taxon>
        <taxon>Liquorilactobacillus</taxon>
    </lineage>
</organism>
<keyword evidence="3" id="KW-0233">DNA recombination</keyword>
<keyword evidence="2" id="KW-0238">DNA-binding</keyword>
<dbReference type="PROSITE" id="PS51898">
    <property type="entry name" value="TYR_RECOMBINASE"/>
    <property type="match status" value="1"/>
</dbReference>
<evidence type="ECO:0000256" key="2">
    <source>
        <dbReference type="ARBA" id="ARBA00023125"/>
    </source>
</evidence>
<dbReference type="eggNOG" id="COG0582">
    <property type="taxonomic scope" value="Bacteria"/>
</dbReference>
<evidence type="ECO:0000313" key="6">
    <source>
        <dbReference type="Proteomes" id="UP000050961"/>
    </source>
</evidence>
<evidence type="ECO:0000259" key="4">
    <source>
        <dbReference type="PROSITE" id="PS51898"/>
    </source>
</evidence>
<dbReference type="InterPro" id="IPR011010">
    <property type="entry name" value="DNA_brk_join_enz"/>
</dbReference>
<dbReference type="CDD" id="cd01189">
    <property type="entry name" value="INT_ICEBs1_C_like"/>
    <property type="match status" value="1"/>
</dbReference>
<dbReference type="RefSeq" id="WP_034989081.1">
    <property type="nucleotide sequence ID" value="NZ_AYZF01000002.1"/>
</dbReference>
<dbReference type="InterPro" id="IPR050090">
    <property type="entry name" value="Tyrosine_recombinase_XerCD"/>
</dbReference>
<dbReference type="PANTHER" id="PTHR30349:SF64">
    <property type="entry name" value="PROPHAGE INTEGRASE INTD-RELATED"/>
    <property type="match status" value="1"/>
</dbReference>
<feature type="domain" description="Tyr recombinase" evidence="4">
    <location>
        <begin position="178"/>
        <end position="377"/>
    </location>
</feature>
<dbReference type="AlphaFoldDB" id="A0A023CY54"/>
<protein>
    <submittedName>
        <fullName evidence="5">Phage integrase</fullName>
    </submittedName>
</protein>
<dbReference type="Gene3D" id="1.10.150.130">
    <property type="match status" value="1"/>
</dbReference>
<proteinExistence type="inferred from homology"/>
<dbReference type="InterPro" id="IPR010998">
    <property type="entry name" value="Integrase_recombinase_N"/>
</dbReference>
<dbReference type="InterPro" id="IPR013762">
    <property type="entry name" value="Integrase-like_cat_sf"/>
</dbReference>
<sequence>MATKTRYANVYQDTKGHFFYQVFVGRDGDGKQRFKKGRKASNGRIFRSAHEAHKEAVRVKNEYLEHDGRAPYRMTYKSFMENEFIPAYRADVEKSTFISHKRAFNVAIKRVGAKLLEDITVRDCASYRTWLLTKSGFSKSYSSVLYIAFRQSLDYAVTLDLIKINVSRKTKSISKGHVSIAFWDKEQFEKVLSKICISDYYGKFEFILIWLYFMTGIRVSEGLALSWKDVDLRNKKLHICHTLDFKNKHEYTIKPYTKTINSNRTIVLDENTLQYLKKWKSVQQKHGVFNFVLSYDDAPVPRSTVSRIVKRYAKLAGVPEIAAKSLRHSHVSYLINEFNADLLVVSQRLGHSGPDITLKHYSHLWDRNDDKLAKLMTDNINVRTAKEPTVYFNGNQTVKVN</sequence>
<dbReference type="GO" id="GO:0015074">
    <property type="term" value="P:DNA integration"/>
    <property type="evidence" value="ECO:0007669"/>
    <property type="project" value="InterPro"/>
</dbReference>
<dbReference type="EMBL" id="AYZF01000002">
    <property type="protein sequence ID" value="KRN07543.1"/>
    <property type="molecule type" value="Genomic_DNA"/>
</dbReference>
<evidence type="ECO:0000256" key="3">
    <source>
        <dbReference type="ARBA" id="ARBA00023172"/>
    </source>
</evidence>
<dbReference type="PATRIC" id="fig|1423806.3.peg.841"/>
<comment type="caution">
    <text evidence="5">The sequence shown here is derived from an EMBL/GenBank/DDBJ whole genome shotgun (WGS) entry which is preliminary data.</text>
</comment>
<accession>A0A023CY54</accession>
<keyword evidence="6" id="KW-1185">Reference proteome</keyword>
<dbReference type="Pfam" id="PF00589">
    <property type="entry name" value="Phage_integrase"/>
    <property type="match status" value="1"/>
</dbReference>
<dbReference type="STRING" id="1423806.FD15_GL000828"/>
<dbReference type="GO" id="GO:0006310">
    <property type="term" value="P:DNA recombination"/>
    <property type="evidence" value="ECO:0007669"/>
    <property type="project" value="UniProtKB-KW"/>
</dbReference>
<evidence type="ECO:0000256" key="1">
    <source>
        <dbReference type="ARBA" id="ARBA00008857"/>
    </source>
</evidence>
<dbReference type="PANTHER" id="PTHR30349">
    <property type="entry name" value="PHAGE INTEGRASE-RELATED"/>
    <property type="match status" value="1"/>
</dbReference>
<comment type="similarity">
    <text evidence="1">Belongs to the 'phage' integrase family.</text>
</comment>
<evidence type="ECO:0000313" key="5">
    <source>
        <dbReference type="EMBL" id="KRN07543.1"/>
    </source>
</evidence>
<name>A0A023CY54_9LACO</name>
<dbReference type="Proteomes" id="UP000050961">
    <property type="component" value="Unassembled WGS sequence"/>
</dbReference>
<dbReference type="SUPFAM" id="SSF56349">
    <property type="entry name" value="DNA breaking-rejoining enzymes"/>
    <property type="match status" value="1"/>
</dbReference>
<dbReference type="GO" id="GO:0003677">
    <property type="term" value="F:DNA binding"/>
    <property type="evidence" value="ECO:0007669"/>
    <property type="project" value="UniProtKB-KW"/>
</dbReference>
<dbReference type="Gene3D" id="1.10.443.10">
    <property type="entry name" value="Intergrase catalytic core"/>
    <property type="match status" value="1"/>
</dbReference>
<gene>
    <name evidence="5" type="ORF">FD15_GL000828</name>
</gene>